<keyword evidence="3" id="KW-1185">Reference proteome</keyword>
<organism evidence="2 3">
    <name type="scientific">Trifolium medium</name>
    <dbReference type="NCBI Taxonomy" id="97028"/>
    <lineage>
        <taxon>Eukaryota</taxon>
        <taxon>Viridiplantae</taxon>
        <taxon>Streptophyta</taxon>
        <taxon>Embryophyta</taxon>
        <taxon>Tracheophyta</taxon>
        <taxon>Spermatophyta</taxon>
        <taxon>Magnoliopsida</taxon>
        <taxon>eudicotyledons</taxon>
        <taxon>Gunneridae</taxon>
        <taxon>Pentapetalae</taxon>
        <taxon>rosids</taxon>
        <taxon>fabids</taxon>
        <taxon>Fabales</taxon>
        <taxon>Fabaceae</taxon>
        <taxon>Papilionoideae</taxon>
        <taxon>50 kb inversion clade</taxon>
        <taxon>NPAAA clade</taxon>
        <taxon>Hologalegina</taxon>
        <taxon>IRL clade</taxon>
        <taxon>Trifolieae</taxon>
        <taxon>Trifolium</taxon>
    </lineage>
</organism>
<feature type="region of interest" description="Disordered" evidence="1">
    <location>
        <begin position="1"/>
        <end position="49"/>
    </location>
</feature>
<proteinExistence type="predicted"/>
<feature type="compositionally biased region" description="Polar residues" evidence="1">
    <location>
        <begin position="35"/>
        <end position="49"/>
    </location>
</feature>
<comment type="caution">
    <text evidence="2">The sequence shown here is derived from an EMBL/GenBank/DDBJ whole genome shotgun (WGS) entry which is preliminary data.</text>
</comment>
<evidence type="ECO:0000313" key="3">
    <source>
        <dbReference type="Proteomes" id="UP000265520"/>
    </source>
</evidence>
<accession>A0A392SL55</accession>
<reference evidence="2 3" key="1">
    <citation type="journal article" date="2018" name="Front. Plant Sci.">
        <title>Red Clover (Trifolium pratense) and Zigzag Clover (T. medium) - A Picture of Genomic Similarities and Differences.</title>
        <authorList>
            <person name="Dluhosova J."/>
            <person name="Istvanek J."/>
            <person name="Nedelnik J."/>
            <person name="Repkova J."/>
        </authorList>
    </citation>
    <scope>NUCLEOTIDE SEQUENCE [LARGE SCALE GENOMIC DNA]</scope>
    <source>
        <strain evidence="3">cv. 10/8</strain>
        <tissue evidence="2">Leaf</tissue>
    </source>
</reference>
<dbReference type="Proteomes" id="UP000265520">
    <property type="component" value="Unassembled WGS sequence"/>
</dbReference>
<feature type="compositionally biased region" description="Low complexity" evidence="1">
    <location>
        <begin position="11"/>
        <end position="22"/>
    </location>
</feature>
<feature type="non-terminal residue" evidence="2">
    <location>
        <position position="1"/>
    </location>
</feature>
<evidence type="ECO:0000313" key="2">
    <source>
        <dbReference type="EMBL" id="MCI49601.1"/>
    </source>
</evidence>
<dbReference type="EMBL" id="LXQA010403629">
    <property type="protein sequence ID" value="MCI49601.1"/>
    <property type="molecule type" value="Genomic_DNA"/>
</dbReference>
<dbReference type="AlphaFoldDB" id="A0A392SL55"/>
<sequence length="49" mass="5671">DQDHNSSRPMQQQPNGLQQLQQTSNLHYTRCPSLNPIQIGTWTPEQRPT</sequence>
<evidence type="ECO:0000256" key="1">
    <source>
        <dbReference type="SAM" id="MobiDB-lite"/>
    </source>
</evidence>
<protein>
    <submittedName>
        <fullName evidence="2">Uncharacterized protein</fullName>
    </submittedName>
</protein>
<name>A0A392SL55_9FABA</name>